<reference evidence="2 5" key="2">
    <citation type="submission" date="2021-08" db="EMBL/GenBank/DDBJ databases">
        <title>Complete genome sequence of the strain Aneurinibacillus thermoaerophilus CCM 8960.</title>
        <authorList>
            <person name="Musilova J."/>
            <person name="Kourilova X."/>
            <person name="Pernicova I."/>
            <person name="Bezdicek M."/>
            <person name="Lengerova M."/>
            <person name="Obruca S."/>
            <person name="Sedlar K."/>
        </authorList>
    </citation>
    <scope>NUCLEOTIDE SEQUENCE [LARGE SCALE GENOMIC DNA]</scope>
    <source>
        <strain evidence="2 5">CCM 8960</strain>
    </source>
</reference>
<evidence type="ECO:0000259" key="1">
    <source>
        <dbReference type="Pfam" id="PF04545"/>
    </source>
</evidence>
<reference evidence="3 4" key="1">
    <citation type="submission" date="2016-10" db="EMBL/GenBank/DDBJ databases">
        <authorList>
            <person name="de Groot N.N."/>
        </authorList>
    </citation>
    <scope>NUCLEOTIDE SEQUENCE [LARGE SCALE GENOMIC DNA]</scope>
    <source>
        <strain evidence="3 4">L 420-91</strain>
    </source>
</reference>
<dbReference type="NCBIfam" id="TIGR02937">
    <property type="entry name" value="sigma70-ECF"/>
    <property type="match status" value="1"/>
</dbReference>
<dbReference type="InterPro" id="IPR014284">
    <property type="entry name" value="RNA_pol_sigma-70_dom"/>
</dbReference>
<evidence type="ECO:0000313" key="2">
    <source>
        <dbReference type="EMBL" id="QYY44360.1"/>
    </source>
</evidence>
<sequence>MEKYPFVYKESYPDLEAIFTAFLIQHKHELSNRVIDSFLSNTEYYKLFVDAVCIPTLHHRKKLDEAFQQFFTEIRLIHYISKLISRVSRDCYLKEKKRHSYSLAPFCDISLDTNRPEYEVADKEEEVIDIVVRNTRHLLEHVSNPSLYKALQQLTRRQLDILELHFLHHLTHTEIGQVLGISRQSVAKSYNKAIRTLRLFYKEGECVGAERMD</sequence>
<dbReference type="GO" id="GO:0003700">
    <property type="term" value="F:DNA-binding transcription factor activity"/>
    <property type="evidence" value="ECO:0007669"/>
    <property type="project" value="InterPro"/>
</dbReference>
<dbReference type="EMBL" id="CP080764">
    <property type="protein sequence ID" value="QYY44360.1"/>
    <property type="molecule type" value="Genomic_DNA"/>
</dbReference>
<dbReference type="CDD" id="cd06171">
    <property type="entry name" value="Sigma70_r4"/>
    <property type="match status" value="1"/>
</dbReference>
<dbReference type="SUPFAM" id="SSF88659">
    <property type="entry name" value="Sigma3 and sigma4 domains of RNA polymerase sigma factors"/>
    <property type="match status" value="1"/>
</dbReference>
<dbReference type="GeneID" id="97141588"/>
<dbReference type="EMBL" id="FNDE01000010">
    <property type="protein sequence ID" value="SDH07642.1"/>
    <property type="molecule type" value="Genomic_DNA"/>
</dbReference>
<dbReference type="Proteomes" id="UP000198956">
    <property type="component" value="Unassembled WGS sequence"/>
</dbReference>
<dbReference type="Gene3D" id="1.10.10.10">
    <property type="entry name" value="Winged helix-like DNA-binding domain superfamily/Winged helix DNA-binding domain"/>
    <property type="match status" value="1"/>
</dbReference>
<gene>
    <name evidence="2" type="ORF">K3F53_09430</name>
    <name evidence="3" type="ORF">SAMN04489735_101082</name>
</gene>
<dbReference type="InterPro" id="IPR036388">
    <property type="entry name" value="WH-like_DNA-bd_sf"/>
</dbReference>
<dbReference type="Pfam" id="PF04545">
    <property type="entry name" value="Sigma70_r4"/>
    <property type="match status" value="1"/>
</dbReference>
<proteinExistence type="predicted"/>
<dbReference type="Proteomes" id="UP000826616">
    <property type="component" value="Chromosome"/>
</dbReference>
<organism evidence="3 4">
    <name type="scientific">Aneurinibacillus thermoaerophilus</name>
    <dbReference type="NCBI Taxonomy" id="143495"/>
    <lineage>
        <taxon>Bacteria</taxon>
        <taxon>Bacillati</taxon>
        <taxon>Bacillota</taxon>
        <taxon>Bacilli</taxon>
        <taxon>Bacillales</taxon>
        <taxon>Paenibacillaceae</taxon>
        <taxon>Aneurinibacillus group</taxon>
        <taxon>Aneurinibacillus</taxon>
    </lineage>
</organism>
<name>A0A1G7ZFX1_ANETH</name>
<dbReference type="OrthoDB" id="2942336at2"/>
<keyword evidence="5" id="KW-1185">Reference proteome</keyword>
<evidence type="ECO:0000313" key="3">
    <source>
        <dbReference type="EMBL" id="SDH07642.1"/>
    </source>
</evidence>
<dbReference type="AlphaFoldDB" id="A0A1G7ZFX1"/>
<dbReference type="GO" id="GO:0006352">
    <property type="term" value="P:DNA-templated transcription initiation"/>
    <property type="evidence" value="ECO:0007669"/>
    <property type="project" value="InterPro"/>
</dbReference>
<dbReference type="RefSeq" id="WP_091260327.1">
    <property type="nucleotide sequence ID" value="NZ_CP080764.1"/>
</dbReference>
<dbReference type="InterPro" id="IPR013324">
    <property type="entry name" value="RNA_pol_sigma_r3/r4-like"/>
</dbReference>
<dbReference type="InterPro" id="IPR007630">
    <property type="entry name" value="RNA_pol_sigma70_r4"/>
</dbReference>
<evidence type="ECO:0000313" key="5">
    <source>
        <dbReference type="Proteomes" id="UP000826616"/>
    </source>
</evidence>
<evidence type="ECO:0000313" key="4">
    <source>
        <dbReference type="Proteomes" id="UP000198956"/>
    </source>
</evidence>
<protein>
    <submittedName>
        <fullName evidence="3">RNA polymerase sigma factor, sigma-70 family</fullName>
    </submittedName>
    <submittedName>
        <fullName evidence="2">Sigma-70 family RNA polymerase sigma factor</fullName>
    </submittedName>
</protein>
<feature type="domain" description="RNA polymerase sigma-70 region 4" evidence="1">
    <location>
        <begin position="150"/>
        <end position="198"/>
    </location>
</feature>
<accession>A0A1G7ZFX1</accession>